<sequence>MPFIHQQIAYMLTDAYTDTLLFLVIAAICCALLVLSTIAPKKFQEKSKLRPHRTTRDKITHLASKRGPTFSTTFLGTRLFHVTTYESACKILTDKDAGGDKGFNYIHFSPLFGKSSVFTQPLSSWWPSRKHINRHVFSKTQISPLPSLISQTLTLRLSSLPLGTPLPILPRLQLLTLEIIFSHILSLPLYSIHSPSTVSAYISALMSLRITLLKTSKDYKYYLTPSIIYRQFPLGSSVHSSSLVVRKFILESLESSPPHSIINSLPGSSSYKIDQLSTLLFAGTDTSSSSISWWMLQYPSSNSTMNLSEEIKEAARRKPVAPMVVRRVERGVECDGVLVKGNVVVWLNAVGMSAQEEIPEVQFGVGRRGCPGREIGRMIVKMTAEWMREKYEWETVEKKLEEEGEEGFTCVPGRGAEIILRKK</sequence>
<accession>A0A9W7C406</accession>
<dbReference type="InterPro" id="IPR050196">
    <property type="entry name" value="Cytochrome_P450_Monoox"/>
</dbReference>
<evidence type="ECO:0000256" key="1">
    <source>
        <dbReference type="ARBA" id="ARBA00010617"/>
    </source>
</evidence>
<dbReference type="InterPro" id="IPR036396">
    <property type="entry name" value="Cyt_P450_sf"/>
</dbReference>
<evidence type="ECO:0000256" key="5">
    <source>
        <dbReference type="ARBA" id="ARBA00023004"/>
    </source>
</evidence>
<protein>
    <recommendedName>
        <fullName evidence="11">Cytochrome P450</fullName>
    </recommendedName>
</protein>
<dbReference type="GO" id="GO:0016705">
    <property type="term" value="F:oxidoreductase activity, acting on paired donors, with incorporation or reduction of molecular oxygen"/>
    <property type="evidence" value="ECO:0007669"/>
    <property type="project" value="InterPro"/>
</dbReference>
<evidence type="ECO:0000256" key="7">
    <source>
        <dbReference type="RuleBase" id="RU000461"/>
    </source>
</evidence>
<dbReference type="Pfam" id="PF00067">
    <property type="entry name" value="p450"/>
    <property type="match status" value="1"/>
</dbReference>
<keyword evidence="8" id="KW-1133">Transmembrane helix</keyword>
<keyword evidence="8" id="KW-0812">Transmembrane</keyword>
<keyword evidence="2 7" id="KW-0349">Heme</keyword>
<proteinExistence type="inferred from homology"/>
<evidence type="ECO:0000256" key="8">
    <source>
        <dbReference type="SAM" id="Phobius"/>
    </source>
</evidence>
<evidence type="ECO:0000256" key="2">
    <source>
        <dbReference type="ARBA" id="ARBA00022617"/>
    </source>
</evidence>
<dbReference type="EMBL" id="BRXY01000583">
    <property type="protein sequence ID" value="GMI01818.1"/>
    <property type="molecule type" value="Genomic_DNA"/>
</dbReference>
<keyword evidence="5 7" id="KW-0408">Iron</keyword>
<keyword evidence="4 7" id="KW-0560">Oxidoreductase</keyword>
<evidence type="ECO:0000256" key="6">
    <source>
        <dbReference type="ARBA" id="ARBA00023033"/>
    </source>
</evidence>
<dbReference type="Proteomes" id="UP001165085">
    <property type="component" value="Unassembled WGS sequence"/>
</dbReference>
<evidence type="ECO:0008006" key="11">
    <source>
        <dbReference type="Google" id="ProtNLM"/>
    </source>
</evidence>
<comment type="similarity">
    <text evidence="1 7">Belongs to the cytochrome P450 family.</text>
</comment>
<dbReference type="SUPFAM" id="SSF48264">
    <property type="entry name" value="Cytochrome P450"/>
    <property type="match status" value="1"/>
</dbReference>
<evidence type="ECO:0000313" key="9">
    <source>
        <dbReference type="EMBL" id="GMI01818.1"/>
    </source>
</evidence>
<keyword evidence="6 7" id="KW-0503">Monooxygenase</keyword>
<evidence type="ECO:0000313" key="10">
    <source>
        <dbReference type="Proteomes" id="UP001165085"/>
    </source>
</evidence>
<comment type="caution">
    <text evidence="9">The sequence shown here is derived from an EMBL/GenBank/DDBJ whole genome shotgun (WGS) entry which is preliminary data.</text>
</comment>
<keyword evidence="8" id="KW-0472">Membrane</keyword>
<dbReference type="OrthoDB" id="40050at2759"/>
<name>A0A9W7C406_9STRA</name>
<dbReference type="PANTHER" id="PTHR24291:SF50">
    <property type="entry name" value="BIFUNCTIONAL ALBAFLAVENONE MONOOXYGENASE_TERPENE SYNTHASE"/>
    <property type="match status" value="1"/>
</dbReference>
<dbReference type="Gene3D" id="1.10.630.10">
    <property type="entry name" value="Cytochrome P450"/>
    <property type="match status" value="1"/>
</dbReference>
<evidence type="ECO:0000256" key="3">
    <source>
        <dbReference type="ARBA" id="ARBA00022723"/>
    </source>
</evidence>
<dbReference type="InterPro" id="IPR017972">
    <property type="entry name" value="Cyt_P450_CS"/>
</dbReference>
<evidence type="ECO:0000256" key="4">
    <source>
        <dbReference type="ARBA" id="ARBA00023002"/>
    </source>
</evidence>
<dbReference type="PANTHER" id="PTHR24291">
    <property type="entry name" value="CYTOCHROME P450 FAMILY 4"/>
    <property type="match status" value="1"/>
</dbReference>
<dbReference type="PRINTS" id="PR00385">
    <property type="entry name" value="P450"/>
</dbReference>
<keyword evidence="3 7" id="KW-0479">Metal-binding</keyword>
<keyword evidence="10" id="KW-1185">Reference proteome</keyword>
<dbReference type="AlphaFoldDB" id="A0A9W7C406"/>
<dbReference type="InterPro" id="IPR001128">
    <property type="entry name" value="Cyt_P450"/>
</dbReference>
<organism evidence="9 10">
    <name type="scientific">Triparma strigata</name>
    <dbReference type="NCBI Taxonomy" id="1606541"/>
    <lineage>
        <taxon>Eukaryota</taxon>
        <taxon>Sar</taxon>
        <taxon>Stramenopiles</taxon>
        <taxon>Ochrophyta</taxon>
        <taxon>Bolidophyceae</taxon>
        <taxon>Parmales</taxon>
        <taxon>Triparmaceae</taxon>
        <taxon>Triparma</taxon>
    </lineage>
</organism>
<reference evidence="10" key="1">
    <citation type="journal article" date="2023" name="Commun. Biol.">
        <title>Genome analysis of Parmales, the sister group of diatoms, reveals the evolutionary specialization of diatoms from phago-mixotrophs to photoautotrophs.</title>
        <authorList>
            <person name="Ban H."/>
            <person name="Sato S."/>
            <person name="Yoshikawa S."/>
            <person name="Yamada K."/>
            <person name="Nakamura Y."/>
            <person name="Ichinomiya M."/>
            <person name="Sato N."/>
            <person name="Blanc-Mathieu R."/>
            <person name="Endo H."/>
            <person name="Kuwata A."/>
            <person name="Ogata H."/>
        </authorList>
    </citation>
    <scope>NUCLEOTIDE SEQUENCE [LARGE SCALE GENOMIC DNA]</scope>
    <source>
        <strain evidence="10">NIES 3701</strain>
    </source>
</reference>
<feature type="transmembrane region" description="Helical" evidence="8">
    <location>
        <begin position="20"/>
        <end position="40"/>
    </location>
</feature>
<dbReference type="GO" id="GO:0004497">
    <property type="term" value="F:monooxygenase activity"/>
    <property type="evidence" value="ECO:0007669"/>
    <property type="project" value="UniProtKB-KW"/>
</dbReference>
<gene>
    <name evidence="9" type="ORF">TrST_g10426</name>
</gene>
<dbReference type="GO" id="GO:0020037">
    <property type="term" value="F:heme binding"/>
    <property type="evidence" value="ECO:0007669"/>
    <property type="project" value="InterPro"/>
</dbReference>
<dbReference type="GO" id="GO:0005506">
    <property type="term" value="F:iron ion binding"/>
    <property type="evidence" value="ECO:0007669"/>
    <property type="project" value="InterPro"/>
</dbReference>
<dbReference type="PROSITE" id="PS00086">
    <property type="entry name" value="CYTOCHROME_P450"/>
    <property type="match status" value="1"/>
</dbReference>